<dbReference type="AlphaFoldDB" id="A0A6J4SSE7"/>
<evidence type="ECO:0000256" key="1">
    <source>
        <dbReference type="SAM" id="MobiDB-lite"/>
    </source>
</evidence>
<name>A0A6J4SSE7_9ACTN</name>
<feature type="compositionally biased region" description="Basic and acidic residues" evidence="1">
    <location>
        <begin position="64"/>
        <end position="75"/>
    </location>
</feature>
<feature type="compositionally biased region" description="Basic residues" evidence="1">
    <location>
        <begin position="1"/>
        <end position="17"/>
    </location>
</feature>
<accession>A0A6J4SSE7</accession>
<feature type="non-terminal residue" evidence="2">
    <location>
        <position position="81"/>
    </location>
</feature>
<feature type="non-terminal residue" evidence="2">
    <location>
        <position position="1"/>
    </location>
</feature>
<dbReference type="EMBL" id="CADCVP010000222">
    <property type="protein sequence ID" value="CAA9504071.1"/>
    <property type="molecule type" value="Genomic_DNA"/>
</dbReference>
<sequence>ADAPKPRRARGRLRRGVGRGSRAPGGAAAQHPRALAPPQPRARAPARVDPLRPGAADPAHHRRGGDSGDVRDPLLRDGSGL</sequence>
<feature type="compositionally biased region" description="Low complexity" evidence="1">
    <location>
        <begin position="20"/>
        <end position="34"/>
    </location>
</feature>
<feature type="region of interest" description="Disordered" evidence="1">
    <location>
        <begin position="1"/>
        <end position="81"/>
    </location>
</feature>
<evidence type="ECO:0000313" key="2">
    <source>
        <dbReference type="EMBL" id="CAA9504071.1"/>
    </source>
</evidence>
<organism evidence="2">
    <name type="scientific">uncultured Solirubrobacteraceae bacterium</name>
    <dbReference type="NCBI Taxonomy" id="1162706"/>
    <lineage>
        <taxon>Bacteria</taxon>
        <taxon>Bacillati</taxon>
        <taxon>Actinomycetota</taxon>
        <taxon>Thermoleophilia</taxon>
        <taxon>Solirubrobacterales</taxon>
        <taxon>Solirubrobacteraceae</taxon>
        <taxon>environmental samples</taxon>
    </lineage>
</organism>
<protein>
    <submittedName>
        <fullName evidence="2">Uncharacterized protein</fullName>
    </submittedName>
</protein>
<reference evidence="2" key="1">
    <citation type="submission" date="2020-02" db="EMBL/GenBank/DDBJ databases">
        <authorList>
            <person name="Meier V. D."/>
        </authorList>
    </citation>
    <scope>NUCLEOTIDE SEQUENCE</scope>
    <source>
        <strain evidence="2">AVDCRST_MAG69</strain>
    </source>
</reference>
<feature type="compositionally biased region" description="Low complexity" evidence="1">
    <location>
        <begin position="41"/>
        <end position="53"/>
    </location>
</feature>
<gene>
    <name evidence="2" type="ORF">AVDCRST_MAG69-2081</name>
</gene>
<proteinExistence type="predicted"/>